<accession>A0A1Y3DS81</accession>
<evidence type="ECO:0000256" key="2">
    <source>
        <dbReference type="SAM" id="SignalP"/>
    </source>
</evidence>
<dbReference type="VEuPathDB" id="PlasmoDB:PKA1H_120070400"/>
<comment type="caution">
    <text evidence="4">The sequence shown here is derived from an EMBL/GenBank/DDBJ whole genome shotgun (WGS) entry which is preliminary data.</text>
</comment>
<feature type="domain" description="Merozoite surface protein C-terminal" evidence="3">
    <location>
        <begin position="146"/>
        <end position="270"/>
    </location>
</feature>
<feature type="region of interest" description="Disordered" evidence="1">
    <location>
        <begin position="73"/>
        <end position="141"/>
    </location>
</feature>
<keyword evidence="2" id="KW-0732">Signal</keyword>
<dbReference type="eggNOG" id="ENOG502TMZ4">
    <property type="taxonomic scope" value="Eukaryota"/>
</dbReference>
<name>A0A1Y3DS81_PLAKN</name>
<gene>
    <name evidence="4" type="ORF">PKNOH_S09533000</name>
</gene>
<evidence type="ECO:0000256" key="1">
    <source>
        <dbReference type="SAM" id="MobiDB-lite"/>
    </source>
</evidence>
<dbReference type="OrthoDB" id="387367at2759"/>
<feature type="chain" id="PRO_5011009187" evidence="2">
    <location>
        <begin position="21"/>
        <end position="275"/>
    </location>
</feature>
<proteinExistence type="predicted"/>
<dbReference type="Proteomes" id="UP000195012">
    <property type="component" value="Unassembled WGS sequence"/>
</dbReference>
<reference evidence="4 5" key="1">
    <citation type="submission" date="2017-05" db="EMBL/GenBank/DDBJ databases">
        <title>PacBio assembly of a Plasmodium knowlesi genome sequence with Hi-C correction and manual annotation of the SICAvar gene family.</title>
        <authorList>
            <person name="Lapp S.A."/>
            <person name="Geraldo J.A."/>
            <person name="Chien J.-T."/>
            <person name="Ay F."/>
            <person name="Pakala S.B."/>
            <person name="Batugedara G."/>
            <person name="Humphrey J.C."/>
            <person name="Debarry J.D."/>
            <person name="Le Roch K.G."/>
            <person name="Galinski M.R."/>
            <person name="Kissinger J.C."/>
        </authorList>
    </citation>
    <scope>NUCLEOTIDE SEQUENCE [LARGE SCALE GENOMIC DNA]</scope>
    <source>
        <strain evidence="5">Malayan Strain Pk1 (A+)</strain>
    </source>
</reference>
<dbReference type="VEuPathDB" id="PlasmoDB:PKNOH_S09533000"/>
<dbReference type="InterPro" id="IPR024781">
    <property type="entry name" value="MSP_C"/>
</dbReference>
<organism evidence="4 5">
    <name type="scientific">Plasmodium knowlesi</name>
    <dbReference type="NCBI Taxonomy" id="5850"/>
    <lineage>
        <taxon>Eukaryota</taxon>
        <taxon>Sar</taxon>
        <taxon>Alveolata</taxon>
        <taxon>Apicomplexa</taxon>
        <taxon>Aconoidasida</taxon>
        <taxon>Haemosporida</taxon>
        <taxon>Plasmodiidae</taxon>
        <taxon>Plasmodium</taxon>
        <taxon>Plasmodium (Plasmodium)</taxon>
    </lineage>
</organism>
<feature type="signal peptide" evidence="2">
    <location>
        <begin position="1"/>
        <end position="20"/>
    </location>
</feature>
<dbReference type="EMBL" id="NETL01000023">
    <property type="protein sequence ID" value="OTN66295.1"/>
    <property type="molecule type" value="Genomic_DNA"/>
</dbReference>
<evidence type="ECO:0000313" key="5">
    <source>
        <dbReference type="Proteomes" id="UP000195012"/>
    </source>
</evidence>
<protein>
    <submittedName>
        <fullName evidence="4">Putative MSP7-like protein</fullName>
    </submittedName>
</protein>
<evidence type="ECO:0000259" key="3">
    <source>
        <dbReference type="Pfam" id="PF12948"/>
    </source>
</evidence>
<dbReference type="Pfam" id="PF12948">
    <property type="entry name" value="MSP7_C"/>
    <property type="match status" value="1"/>
</dbReference>
<dbReference type="OMA" id="CEEGTEN"/>
<sequence length="275" mass="31456">MNGKIYLLPIFFLGLHVVASYDKSKIAETNYNLRNEKAEQIDKQNRTGNEEPFIGQNIISYFKNILNDFNNDLKEDSNAPENGKLTGQVSEEDPTNKEGISEEKAPEEEDAQSGEEGGVAEGEQNDGGAESTLPVQGEEYDESSLNYADDLYEDILSSLSKKGGEEGTNYDDKYNEFKKEYDRFISLSKDEYEIIGKLIDAFSMYNDAISEDTDSVYQAIKKSFTDKKFKQEFKDFMNGIYTYTQKKHNIRGSQTEDIKKYLMLFQNIINYLNMI</sequence>
<dbReference type="VEuPathDB" id="PlasmoDB:PKNH_1265900"/>
<feature type="compositionally biased region" description="Basic and acidic residues" evidence="1">
    <location>
        <begin position="94"/>
        <end position="104"/>
    </location>
</feature>
<dbReference type="AlphaFoldDB" id="A0A1Y3DS81"/>
<evidence type="ECO:0000313" key="4">
    <source>
        <dbReference type="EMBL" id="OTN66295.1"/>
    </source>
</evidence>